<dbReference type="PANTHER" id="PTHR38480:SF1">
    <property type="entry name" value="SLR0254 PROTEIN"/>
    <property type="match status" value="1"/>
</dbReference>
<evidence type="ECO:0000259" key="6">
    <source>
        <dbReference type="Pfam" id="PF06271"/>
    </source>
</evidence>
<dbReference type="AlphaFoldDB" id="A0A410G165"/>
<comment type="subcellular location">
    <subcellularLocation>
        <location evidence="1">Membrane</location>
        <topology evidence="1">Multi-pass membrane protein</topology>
    </subcellularLocation>
</comment>
<name>A0A410G165_9FLAO</name>
<reference evidence="7 8" key="1">
    <citation type="submission" date="2019-01" db="EMBL/GenBank/DDBJ databases">
        <title>Complete genome sequencing of Aequorivita sp. H23M31.</title>
        <authorList>
            <person name="Bae J.-W."/>
        </authorList>
    </citation>
    <scope>NUCLEOTIDE SEQUENCE [LARGE SCALE GENOMIC DNA]</scope>
    <source>
        <strain evidence="7 8">H23M31</strain>
    </source>
</reference>
<evidence type="ECO:0000256" key="2">
    <source>
        <dbReference type="ARBA" id="ARBA00022692"/>
    </source>
</evidence>
<dbReference type="GO" id="GO:0016020">
    <property type="term" value="C:membrane"/>
    <property type="evidence" value="ECO:0007669"/>
    <property type="project" value="UniProtKB-SubCell"/>
</dbReference>
<keyword evidence="3 5" id="KW-1133">Transmembrane helix</keyword>
<evidence type="ECO:0000256" key="4">
    <source>
        <dbReference type="ARBA" id="ARBA00023136"/>
    </source>
</evidence>
<accession>A0A410G165</accession>
<evidence type="ECO:0000313" key="7">
    <source>
        <dbReference type="EMBL" id="QAA81018.1"/>
    </source>
</evidence>
<sequence length="238" mass="26935">MDNFQIETAQNVNIIQNVAGIGERILAFLIDILIIGLYIFAIILVLTNIELSSDYSMLIGITISLPIFLYHLLWEMLWNGRSPGKSAMGLRVVKLDGTKPAFSNYLIRWLLRIVDISVTSGSLALVTILLNGKGQRVGDIAASTTVITEKQKVNFSNILLADIPDGYIPTYPQVTIFSDNEIQTIKNIYDQARWNRNHNLILKLAKQVAKVMDIQLEEKPVIFIDKVIKDYNYYTQNM</sequence>
<dbReference type="PANTHER" id="PTHR38480">
    <property type="entry name" value="SLR0254 PROTEIN"/>
    <property type="match status" value="1"/>
</dbReference>
<keyword evidence="8" id="KW-1185">Reference proteome</keyword>
<dbReference type="Proteomes" id="UP000285517">
    <property type="component" value="Chromosome"/>
</dbReference>
<keyword evidence="2 5" id="KW-0812">Transmembrane</keyword>
<dbReference type="OrthoDB" id="9814143at2"/>
<protein>
    <submittedName>
        <fullName evidence="7">RDD family protein</fullName>
    </submittedName>
</protein>
<feature type="transmembrane region" description="Helical" evidence="5">
    <location>
        <begin position="55"/>
        <end position="73"/>
    </location>
</feature>
<feature type="transmembrane region" description="Helical" evidence="5">
    <location>
        <begin position="25"/>
        <end position="46"/>
    </location>
</feature>
<organism evidence="7 8">
    <name type="scientific">Aequorivita ciconiae</name>
    <dbReference type="NCBI Taxonomy" id="2494375"/>
    <lineage>
        <taxon>Bacteria</taxon>
        <taxon>Pseudomonadati</taxon>
        <taxon>Bacteroidota</taxon>
        <taxon>Flavobacteriia</taxon>
        <taxon>Flavobacteriales</taxon>
        <taxon>Flavobacteriaceae</taxon>
        <taxon>Aequorivita</taxon>
    </lineage>
</organism>
<feature type="domain" description="RDD" evidence="6">
    <location>
        <begin position="18"/>
        <end position="142"/>
    </location>
</feature>
<dbReference type="KEGG" id="aev:EI546_04415"/>
<dbReference type="Pfam" id="PF06271">
    <property type="entry name" value="RDD"/>
    <property type="match status" value="1"/>
</dbReference>
<evidence type="ECO:0000256" key="5">
    <source>
        <dbReference type="SAM" id="Phobius"/>
    </source>
</evidence>
<dbReference type="EMBL" id="CP034951">
    <property type="protein sequence ID" value="QAA81018.1"/>
    <property type="molecule type" value="Genomic_DNA"/>
</dbReference>
<evidence type="ECO:0000256" key="1">
    <source>
        <dbReference type="ARBA" id="ARBA00004141"/>
    </source>
</evidence>
<dbReference type="InterPro" id="IPR010432">
    <property type="entry name" value="RDD"/>
</dbReference>
<keyword evidence="4 5" id="KW-0472">Membrane</keyword>
<evidence type="ECO:0000313" key="8">
    <source>
        <dbReference type="Proteomes" id="UP000285517"/>
    </source>
</evidence>
<gene>
    <name evidence="7" type="ORF">EI546_04415</name>
</gene>
<evidence type="ECO:0000256" key="3">
    <source>
        <dbReference type="ARBA" id="ARBA00022989"/>
    </source>
</evidence>
<proteinExistence type="predicted"/>